<dbReference type="AlphaFoldDB" id="A0A482VD85"/>
<gene>
    <name evidence="1" type="ORF">BDFB_012688</name>
</gene>
<proteinExistence type="predicted"/>
<name>A0A482VD85_ASBVE</name>
<keyword evidence="2" id="KW-1185">Reference proteome</keyword>
<evidence type="ECO:0000313" key="2">
    <source>
        <dbReference type="Proteomes" id="UP000292052"/>
    </source>
</evidence>
<dbReference type="EMBL" id="QDEB01114777">
    <property type="protein sequence ID" value="RZB40919.1"/>
    <property type="molecule type" value="Genomic_DNA"/>
</dbReference>
<dbReference type="Proteomes" id="UP000292052">
    <property type="component" value="Unassembled WGS sequence"/>
</dbReference>
<sequence length="16" mass="1942">MKNRILELVILPINYL</sequence>
<accession>A0A482VD85</accession>
<evidence type="ECO:0000313" key="1">
    <source>
        <dbReference type="EMBL" id="RZB40919.1"/>
    </source>
</evidence>
<protein>
    <submittedName>
        <fullName evidence="1">Uncharacterized protein</fullName>
    </submittedName>
</protein>
<organism evidence="1 2">
    <name type="scientific">Asbolus verrucosus</name>
    <name type="common">Desert ironclad beetle</name>
    <dbReference type="NCBI Taxonomy" id="1661398"/>
    <lineage>
        <taxon>Eukaryota</taxon>
        <taxon>Metazoa</taxon>
        <taxon>Ecdysozoa</taxon>
        <taxon>Arthropoda</taxon>
        <taxon>Hexapoda</taxon>
        <taxon>Insecta</taxon>
        <taxon>Pterygota</taxon>
        <taxon>Neoptera</taxon>
        <taxon>Endopterygota</taxon>
        <taxon>Coleoptera</taxon>
        <taxon>Polyphaga</taxon>
        <taxon>Cucujiformia</taxon>
        <taxon>Tenebrionidae</taxon>
        <taxon>Pimeliinae</taxon>
        <taxon>Asbolus</taxon>
    </lineage>
</organism>
<comment type="caution">
    <text evidence="1">The sequence shown here is derived from an EMBL/GenBank/DDBJ whole genome shotgun (WGS) entry which is preliminary data.</text>
</comment>
<reference evidence="1 2" key="1">
    <citation type="submission" date="2017-03" db="EMBL/GenBank/DDBJ databases">
        <title>Genome of the blue death feigning beetle - Asbolus verrucosus.</title>
        <authorList>
            <person name="Rider S.D."/>
        </authorList>
    </citation>
    <scope>NUCLEOTIDE SEQUENCE [LARGE SCALE GENOMIC DNA]</scope>
    <source>
        <strain evidence="1">Butters</strain>
        <tissue evidence="1">Head and leg muscle</tissue>
    </source>
</reference>